<evidence type="ECO:0008006" key="4">
    <source>
        <dbReference type="Google" id="ProtNLM"/>
    </source>
</evidence>
<keyword evidence="3" id="KW-1185">Reference proteome</keyword>
<feature type="chain" id="PRO_5012116953" description="DUF1735 domain-containing protein" evidence="1">
    <location>
        <begin position="22"/>
        <end position="166"/>
    </location>
</feature>
<dbReference type="RefSeq" id="WP_076501428.1">
    <property type="nucleotide sequence ID" value="NZ_FTOP01000008.1"/>
</dbReference>
<sequence length="166" mass="18132">MKKIKSYIVLMVFAWFATSCEQDFGELNSDNVAEVPLTFPNATTFGFDPYIEVSISGSGEIRYEMQIPEASGRTIAEITKAIGGASDINVGQLNSNESYLDAPIQVGATTAVFTTSINEFEEKVRTNSDGEVTSVVPGDELAFLFLVTLDNGQEIVSMRVRTRVIE</sequence>
<dbReference type="EMBL" id="FTOP01000008">
    <property type="protein sequence ID" value="SIS91563.1"/>
    <property type="molecule type" value="Genomic_DNA"/>
</dbReference>
<protein>
    <recommendedName>
        <fullName evidence="4">DUF1735 domain-containing protein</fullName>
    </recommendedName>
</protein>
<organism evidence="2 3">
    <name type="scientific">Belliella pelovolcani</name>
    <dbReference type="NCBI Taxonomy" id="529505"/>
    <lineage>
        <taxon>Bacteria</taxon>
        <taxon>Pseudomonadati</taxon>
        <taxon>Bacteroidota</taxon>
        <taxon>Cytophagia</taxon>
        <taxon>Cytophagales</taxon>
        <taxon>Cyclobacteriaceae</taxon>
        <taxon>Belliella</taxon>
    </lineage>
</organism>
<evidence type="ECO:0000313" key="2">
    <source>
        <dbReference type="EMBL" id="SIS91563.1"/>
    </source>
</evidence>
<name>A0A1N7MZK5_9BACT</name>
<proteinExistence type="predicted"/>
<reference evidence="3" key="1">
    <citation type="submission" date="2017-01" db="EMBL/GenBank/DDBJ databases">
        <authorList>
            <person name="Varghese N."/>
            <person name="Submissions S."/>
        </authorList>
    </citation>
    <scope>NUCLEOTIDE SEQUENCE [LARGE SCALE GENOMIC DNA]</scope>
    <source>
        <strain evidence="3">DSM 46698</strain>
    </source>
</reference>
<dbReference type="OrthoDB" id="884074at2"/>
<dbReference type="Proteomes" id="UP000186026">
    <property type="component" value="Unassembled WGS sequence"/>
</dbReference>
<dbReference type="AlphaFoldDB" id="A0A1N7MZK5"/>
<keyword evidence="1" id="KW-0732">Signal</keyword>
<accession>A0A1N7MZK5</accession>
<evidence type="ECO:0000313" key="3">
    <source>
        <dbReference type="Proteomes" id="UP000186026"/>
    </source>
</evidence>
<dbReference type="PROSITE" id="PS51257">
    <property type="entry name" value="PROKAR_LIPOPROTEIN"/>
    <property type="match status" value="1"/>
</dbReference>
<evidence type="ECO:0000256" key="1">
    <source>
        <dbReference type="SAM" id="SignalP"/>
    </source>
</evidence>
<feature type="signal peptide" evidence="1">
    <location>
        <begin position="1"/>
        <end position="21"/>
    </location>
</feature>
<gene>
    <name evidence="2" type="ORF">SAMN05421761_10822</name>
</gene>
<dbReference type="STRING" id="529505.SAMN05421761_10822"/>